<feature type="region of interest" description="Disordered" evidence="16">
    <location>
        <begin position="321"/>
        <end position="340"/>
    </location>
</feature>
<dbReference type="EC" id="1.11.1.7" evidence="15"/>
<dbReference type="EMBL" id="JAUUTY010000004">
    <property type="protein sequence ID" value="KAK1654083.1"/>
    <property type="molecule type" value="Genomic_DNA"/>
</dbReference>
<feature type="disulfide bond" evidence="14">
    <location>
        <begin position="112"/>
        <end position="334"/>
    </location>
</feature>
<feature type="binding site" evidence="11">
    <location>
        <position position="156"/>
    </location>
    <ligand>
        <name>substrate</name>
    </ligand>
</feature>
<dbReference type="InterPro" id="IPR010255">
    <property type="entry name" value="Haem_peroxidase_sf"/>
</dbReference>
<dbReference type="PRINTS" id="PR00458">
    <property type="entry name" value="PEROXIDASE"/>
</dbReference>
<dbReference type="GO" id="GO:0006979">
    <property type="term" value="P:response to oxidative stress"/>
    <property type="evidence" value="ECO:0007669"/>
    <property type="project" value="UniProtKB-UniRule"/>
</dbReference>
<feature type="binding site" evidence="12">
    <location>
        <position position="265"/>
    </location>
    <ligand>
        <name>Ca(2+)</name>
        <dbReference type="ChEBI" id="CHEBI:29108"/>
        <label>2</label>
    </ligand>
</feature>
<feature type="binding site" evidence="12">
    <location>
        <position position="70"/>
    </location>
    <ligand>
        <name>Ca(2+)</name>
        <dbReference type="ChEBI" id="CHEBI:29108"/>
        <label>1</label>
    </ligand>
</feature>
<feature type="binding site" evidence="12">
    <location>
        <position position="72"/>
    </location>
    <ligand>
        <name>Ca(2+)</name>
        <dbReference type="ChEBI" id="CHEBI:29108"/>
        <label>1</label>
    </ligand>
</feature>
<protein>
    <recommendedName>
        <fullName evidence="15">Peroxidase</fullName>
        <ecNumber evidence="15">1.11.1.7</ecNumber>
    </recommendedName>
</protein>
<dbReference type="SUPFAM" id="SSF48113">
    <property type="entry name" value="Heme-dependent peroxidases"/>
    <property type="match status" value="1"/>
</dbReference>
<feature type="compositionally biased region" description="Basic residues" evidence="16">
    <location>
        <begin position="330"/>
        <end position="340"/>
    </location>
</feature>
<dbReference type="Gene3D" id="1.10.420.10">
    <property type="entry name" value="Peroxidase, domain 2"/>
    <property type="match status" value="1"/>
</dbReference>
<evidence type="ECO:0000313" key="19">
    <source>
        <dbReference type="Proteomes" id="UP001231189"/>
    </source>
</evidence>
<comment type="similarity">
    <text evidence="2">Belongs to the peroxidase family. Ascorbate peroxidase subfamily.</text>
</comment>
<feature type="chain" id="PRO_5041774210" description="Peroxidase" evidence="15">
    <location>
        <begin position="24"/>
        <end position="340"/>
    </location>
</feature>
<dbReference type="PANTHER" id="PTHR31235">
    <property type="entry name" value="PEROXIDASE 25-RELATED"/>
    <property type="match status" value="1"/>
</dbReference>
<comment type="catalytic activity">
    <reaction evidence="1 15">
        <text>2 a phenolic donor + H2O2 = 2 a phenolic radical donor + 2 H2O</text>
        <dbReference type="Rhea" id="RHEA:56136"/>
        <dbReference type="ChEBI" id="CHEBI:15377"/>
        <dbReference type="ChEBI" id="CHEBI:16240"/>
        <dbReference type="ChEBI" id="CHEBI:139520"/>
        <dbReference type="ChEBI" id="CHEBI:139521"/>
        <dbReference type="EC" id="1.11.1.7"/>
    </reaction>
</comment>
<evidence type="ECO:0000256" key="2">
    <source>
        <dbReference type="ARBA" id="ARBA00006873"/>
    </source>
</evidence>
<dbReference type="GO" id="GO:0042744">
    <property type="term" value="P:hydrogen peroxide catabolic process"/>
    <property type="evidence" value="ECO:0007669"/>
    <property type="project" value="UniProtKB-KW"/>
</dbReference>
<evidence type="ECO:0000256" key="9">
    <source>
        <dbReference type="ARBA" id="ARBA00023324"/>
    </source>
</evidence>
<feature type="binding site" description="axial binding residue" evidence="12">
    <location>
        <position position="186"/>
    </location>
    <ligand>
        <name>heme b</name>
        <dbReference type="ChEBI" id="CHEBI:60344"/>
    </ligand>
    <ligandPart>
        <name>Fe</name>
        <dbReference type="ChEBI" id="CHEBI:18248"/>
    </ligandPart>
</feature>
<dbReference type="Gene3D" id="1.10.520.10">
    <property type="match status" value="1"/>
</dbReference>
<feature type="binding site" evidence="12">
    <location>
        <position position="85"/>
    </location>
    <ligand>
        <name>Ca(2+)</name>
        <dbReference type="ChEBI" id="CHEBI:29108"/>
        <label>1</label>
    </ligand>
</feature>
<sequence>MVKASLCVLVTLVLAVIAAQAQAVSPAKTTQAVMDAVVKQEVENAINCNPGVGAALVRLVFHDCWVRGCDASVLLDKTPSSSSVEKKAANNIGLAGFDVIDSIKARLHDVSCADIVVFAGRESARILSKGSIDYTLAPGRLDGVVSSAAEADATLPEASFSFQELKDNFNRTGFSVEDLVILSGAHSIGVAHRTSFQDRLDAATQTPIDPEYQTALRYRVNVDGHKTPNPTEKNNIRDMSPFFQGVSGYNSSGVNLYTPEAGALDNSYYTANLQKMVLFKSDWELNQDPTHFAGDKLIEYRDNAADWDLDFSDAMARLSSLTSSGPKSEVRKHCRRTNSY</sequence>
<evidence type="ECO:0000256" key="6">
    <source>
        <dbReference type="ARBA" id="ARBA00022837"/>
    </source>
</evidence>
<evidence type="ECO:0000256" key="10">
    <source>
        <dbReference type="PIRSR" id="PIRSR600823-1"/>
    </source>
</evidence>
<name>A0AAD8SM68_LOLMU</name>
<evidence type="ECO:0000313" key="18">
    <source>
        <dbReference type="EMBL" id="KAK1654083.1"/>
    </source>
</evidence>
<evidence type="ECO:0000256" key="8">
    <source>
        <dbReference type="ARBA" id="ARBA00023004"/>
    </source>
</evidence>
<dbReference type="InterPro" id="IPR019793">
    <property type="entry name" value="Peroxidases_heam-ligand_BS"/>
</dbReference>
<evidence type="ECO:0000256" key="1">
    <source>
        <dbReference type="ARBA" id="ARBA00000189"/>
    </source>
</evidence>
<comment type="subcellular location">
    <subcellularLocation>
        <location evidence="15">Secreted</location>
    </subcellularLocation>
</comment>
<keyword evidence="19" id="KW-1185">Reference proteome</keyword>
<comment type="cofactor">
    <cofactor evidence="12 15">
        <name>heme b</name>
        <dbReference type="ChEBI" id="CHEBI:60344"/>
    </cofactor>
    <text evidence="12 15">Binds 1 heme b (iron(II)-protoporphyrin IX) group per subunit.</text>
</comment>
<keyword evidence="4 15" id="KW-0349">Heme</keyword>
<organism evidence="18 19">
    <name type="scientific">Lolium multiflorum</name>
    <name type="common">Italian ryegrass</name>
    <name type="synonym">Lolium perenne subsp. multiflorum</name>
    <dbReference type="NCBI Taxonomy" id="4521"/>
    <lineage>
        <taxon>Eukaryota</taxon>
        <taxon>Viridiplantae</taxon>
        <taxon>Streptophyta</taxon>
        <taxon>Embryophyta</taxon>
        <taxon>Tracheophyta</taxon>
        <taxon>Spermatophyta</taxon>
        <taxon>Magnoliopsida</taxon>
        <taxon>Liliopsida</taxon>
        <taxon>Poales</taxon>
        <taxon>Poaceae</taxon>
        <taxon>BOP clade</taxon>
        <taxon>Pooideae</taxon>
        <taxon>Poodae</taxon>
        <taxon>Poeae</taxon>
        <taxon>Poeae Chloroplast Group 2 (Poeae type)</taxon>
        <taxon>Loliodinae</taxon>
        <taxon>Loliinae</taxon>
        <taxon>Lolium</taxon>
    </lineage>
</organism>
<dbReference type="PROSITE" id="PS00436">
    <property type="entry name" value="PEROXIDASE_2"/>
    <property type="match status" value="1"/>
</dbReference>
<evidence type="ECO:0000256" key="5">
    <source>
        <dbReference type="ARBA" id="ARBA00022723"/>
    </source>
</evidence>
<comment type="caution">
    <text evidence="18">The sequence shown here is derived from an EMBL/GenBank/DDBJ whole genome shotgun (WGS) entry which is preliminary data.</text>
</comment>
<evidence type="ECO:0000256" key="11">
    <source>
        <dbReference type="PIRSR" id="PIRSR600823-2"/>
    </source>
</evidence>
<dbReference type="PRINTS" id="PR00461">
    <property type="entry name" value="PLPEROXIDASE"/>
</dbReference>
<evidence type="ECO:0000256" key="13">
    <source>
        <dbReference type="PIRSR" id="PIRSR600823-4"/>
    </source>
</evidence>
<evidence type="ECO:0000256" key="14">
    <source>
        <dbReference type="PIRSR" id="PIRSR600823-5"/>
    </source>
</evidence>
<evidence type="ECO:0000256" key="4">
    <source>
        <dbReference type="ARBA" id="ARBA00022617"/>
    </source>
</evidence>
<dbReference type="Proteomes" id="UP001231189">
    <property type="component" value="Unassembled WGS sequence"/>
</dbReference>
<keyword evidence="14" id="KW-1015">Disulfide bond</keyword>
<evidence type="ECO:0000256" key="7">
    <source>
        <dbReference type="ARBA" id="ARBA00023002"/>
    </source>
</evidence>
<proteinExistence type="inferred from homology"/>
<dbReference type="GO" id="GO:0046872">
    <property type="term" value="F:metal ion binding"/>
    <property type="evidence" value="ECO:0007669"/>
    <property type="project" value="UniProtKB-UniRule"/>
</dbReference>
<keyword evidence="8 12" id="KW-0408">Iron</keyword>
<evidence type="ECO:0000256" key="12">
    <source>
        <dbReference type="PIRSR" id="PIRSR600823-3"/>
    </source>
</evidence>
<dbReference type="PROSITE" id="PS50873">
    <property type="entry name" value="PEROXIDASE_4"/>
    <property type="match status" value="1"/>
</dbReference>
<keyword evidence="7 15" id="KW-0560">Oxidoreductase</keyword>
<comment type="similarity">
    <text evidence="15">Belongs to the peroxidase family. Classical plant (class III) peroxidase subfamily.</text>
</comment>
<evidence type="ECO:0000256" key="3">
    <source>
        <dbReference type="ARBA" id="ARBA00022559"/>
    </source>
</evidence>
<comment type="cofactor">
    <cofactor evidence="12 15">
        <name>Ca(2+)</name>
        <dbReference type="ChEBI" id="CHEBI:29108"/>
    </cofactor>
    <text evidence="12 15">Binds 2 calcium ions per subunit.</text>
</comment>
<dbReference type="GO" id="GO:0140825">
    <property type="term" value="F:lactoperoxidase activity"/>
    <property type="evidence" value="ECO:0007669"/>
    <property type="project" value="UniProtKB-EC"/>
</dbReference>
<evidence type="ECO:0000259" key="17">
    <source>
        <dbReference type="PROSITE" id="PS50873"/>
    </source>
</evidence>
<feature type="binding site" evidence="12">
    <location>
        <position position="68"/>
    </location>
    <ligand>
        <name>Ca(2+)</name>
        <dbReference type="ChEBI" id="CHEBI:29108"/>
        <label>1</label>
    </ligand>
</feature>
<dbReference type="InterPro" id="IPR000823">
    <property type="entry name" value="Peroxidase_pln"/>
</dbReference>
<evidence type="ECO:0000256" key="15">
    <source>
        <dbReference type="RuleBase" id="RU362060"/>
    </source>
</evidence>
<keyword evidence="5 12" id="KW-0479">Metal-binding</keyword>
<keyword evidence="3 15" id="KW-0575">Peroxidase</keyword>
<feature type="site" description="Transition state stabilizer" evidence="13">
    <location>
        <position position="58"/>
    </location>
</feature>
<dbReference type="PROSITE" id="PS00435">
    <property type="entry name" value="PEROXIDASE_1"/>
    <property type="match status" value="1"/>
</dbReference>
<dbReference type="GO" id="GO:0020037">
    <property type="term" value="F:heme binding"/>
    <property type="evidence" value="ECO:0007669"/>
    <property type="project" value="UniProtKB-UniRule"/>
</dbReference>
<dbReference type="Pfam" id="PF00141">
    <property type="entry name" value="peroxidase"/>
    <property type="match status" value="1"/>
</dbReference>
<comment type="function">
    <text evidence="15">Removal of H(2)O(2), oxidation of toxic reductants, biosynthesis and degradation of lignin, suberization, auxin catabolism, response to environmental stresses such as wounding, pathogen attack and oxidative stress.</text>
</comment>
<dbReference type="AlphaFoldDB" id="A0AAD8SM68"/>
<gene>
    <name evidence="18" type="ORF">QYE76_071888</name>
</gene>
<keyword evidence="9 15" id="KW-0376">Hydrogen peroxide</keyword>
<feature type="domain" description="Plant heme peroxidase family profile" evidence="17">
    <location>
        <begin position="35"/>
        <end position="338"/>
    </location>
</feature>
<feature type="disulfide bond" evidence="14">
    <location>
        <begin position="64"/>
        <end position="69"/>
    </location>
</feature>
<dbReference type="GO" id="GO:0005576">
    <property type="term" value="C:extracellular region"/>
    <property type="evidence" value="ECO:0007669"/>
    <property type="project" value="UniProtKB-SubCell"/>
</dbReference>
<dbReference type="InterPro" id="IPR002016">
    <property type="entry name" value="Haem_peroxidase"/>
</dbReference>
<evidence type="ECO:0000256" key="16">
    <source>
        <dbReference type="SAM" id="MobiDB-lite"/>
    </source>
</evidence>
<feature type="signal peptide" evidence="15">
    <location>
        <begin position="1"/>
        <end position="23"/>
    </location>
</feature>
<accession>A0AAD8SM68</accession>
<reference evidence="18" key="1">
    <citation type="submission" date="2023-07" db="EMBL/GenBank/DDBJ databases">
        <title>A chromosome-level genome assembly of Lolium multiflorum.</title>
        <authorList>
            <person name="Chen Y."/>
            <person name="Copetti D."/>
            <person name="Kolliker R."/>
            <person name="Studer B."/>
        </authorList>
    </citation>
    <scope>NUCLEOTIDE SEQUENCE</scope>
    <source>
        <strain evidence="18">02402/16</strain>
        <tissue evidence="18">Leaf</tissue>
    </source>
</reference>
<dbReference type="InterPro" id="IPR019794">
    <property type="entry name" value="Peroxidases_AS"/>
</dbReference>
<keyword evidence="6 12" id="KW-0106">Calcium</keyword>
<keyword evidence="15" id="KW-0732">Signal</keyword>
<feature type="binding site" evidence="12">
    <location>
        <position position="63"/>
    </location>
    <ligand>
        <name>Ca(2+)</name>
        <dbReference type="ChEBI" id="CHEBI:29108"/>
        <label>1</label>
    </ligand>
</feature>
<feature type="binding site" evidence="12">
    <location>
        <position position="66"/>
    </location>
    <ligand>
        <name>Ca(2+)</name>
        <dbReference type="ChEBI" id="CHEBI:29108"/>
        <label>1</label>
    </ligand>
</feature>
<keyword evidence="15" id="KW-0964">Secreted</keyword>
<feature type="active site" description="Proton acceptor" evidence="10">
    <location>
        <position position="62"/>
    </location>
</feature>